<dbReference type="Proteomes" id="UP001596456">
    <property type="component" value="Unassembled WGS sequence"/>
</dbReference>
<sequence length="109" mass="12202">MSPLPPNQTLAPGQGRPVRLPIGKLPFVGVRRDGQLGFWVLPPQAEDADLRLAGRTYAAWFLLYAEVNGQTAARDLLDRIEREMPSRYGRLDRAFLEEIGHRGYELSAA</sequence>
<dbReference type="EMBL" id="JBHTCM010000018">
    <property type="protein sequence ID" value="MFC7334662.1"/>
    <property type="molecule type" value="Genomic_DNA"/>
</dbReference>
<reference evidence="2" key="1">
    <citation type="journal article" date="2019" name="Int. J. Syst. Evol. Microbiol.">
        <title>The Global Catalogue of Microorganisms (GCM) 10K type strain sequencing project: providing services to taxonomists for standard genome sequencing and annotation.</title>
        <authorList>
            <consortium name="The Broad Institute Genomics Platform"/>
            <consortium name="The Broad Institute Genome Sequencing Center for Infectious Disease"/>
            <person name="Wu L."/>
            <person name="Ma J."/>
        </authorList>
    </citation>
    <scope>NUCLEOTIDE SEQUENCE [LARGE SCALE GENOMIC DNA]</scope>
    <source>
        <strain evidence="2">CGMCC 1.16275</strain>
    </source>
</reference>
<accession>A0ABW2KXG4</accession>
<protein>
    <recommendedName>
        <fullName evidence="3">PqqD family protein</fullName>
    </recommendedName>
</protein>
<keyword evidence="2" id="KW-1185">Reference proteome</keyword>
<comment type="caution">
    <text evidence="1">The sequence shown here is derived from an EMBL/GenBank/DDBJ whole genome shotgun (WGS) entry which is preliminary data.</text>
</comment>
<evidence type="ECO:0008006" key="3">
    <source>
        <dbReference type="Google" id="ProtNLM"/>
    </source>
</evidence>
<dbReference type="RefSeq" id="WP_377360210.1">
    <property type="nucleotide sequence ID" value="NZ_JBHTCM010000018.1"/>
</dbReference>
<proteinExistence type="predicted"/>
<evidence type="ECO:0000313" key="1">
    <source>
        <dbReference type="EMBL" id="MFC7334662.1"/>
    </source>
</evidence>
<name>A0ABW2KXG4_9PROT</name>
<organism evidence="1 2">
    <name type="scientific">Rhodocista pekingensis</name>
    <dbReference type="NCBI Taxonomy" id="201185"/>
    <lineage>
        <taxon>Bacteria</taxon>
        <taxon>Pseudomonadati</taxon>
        <taxon>Pseudomonadota</taxon>
        <taxon>Alphaproteobacteria</taxon>
        <taxon>Rhodospirillales</taxon>
        <taxon>Azospirillaceae</taxon>
        <taxon>Rhodocista</taxon>
    </lineage>
</organism>
<gene>
    <name evidence="1" type="ORF">ACFQPS_15955</name>
</gene>
<evidence type="ECO:0000313" key="2">
    <source>
        <dbReference type="Proteomes" id="UP001596456"/>
    </source>
</evidence>